<proteinExistence type="predicted"/>
<feature type="region of interest" description="Disordered" evidence="1">
    <location>
        <begin position="53"/>
        <end position="72"/>
    </location>
</feature>
<dbReference type="AlphaFoldDB" id="A0A9D7PR53"/>
<dbReference type="EMBL" id="JADJUC010000017">
    <property type="protein sequence ID" value="MBK8524880.1"/>
    <property type="molecule type" value="Genomic_DNA"/>
</dbReference>
<organism evidence="2 3">
    <name type="scientific">Candidatus Proximibacter danicus</name>
    <dbReference type="NCBI Taxonomy" id="2954365"/>
    <lineage>
        <taxon>Bacteria</taxon>
        <taxon>Pseudomonadati</taxon>
        <taxon>Pseudomonadota</taxon>
        <taxon>Betaproteobacteria</taxon>
        <taxon>Candidatus Proximibacter</taxon>
    </lineage>
</organism>
<feature type="region of interest" description="Disordered" evidence="1">
    <location>
        <begin position="84"/>
        <end position="139"/>
    </location>
</feature>
<evidence type="ECO:0000313" key="2">
    <source>
        <dbReference type="EMBL" id="MBK8524880.1"/>
    </source>
</evidence>
<gene>
    <name evidence="2" type="ORF">IPL58_12890</name>
</gene>
<dbReference type="Proteomes" id="UP000886689">
    <property type="component" value="Unassembled WGS sequence"/>
</dbReference>
<sequence length="139" mass="14940">MSFFLPARPSAEQQVLIDQLKEGAVSRLLMLAVEGGDATQRAAASRELRQRLADHSEFVSRRTARPASPPNDLLFRHRYVLSPRTPQNASRSTACSGSIGDSIDLLASPAGHAGQTFPDLLTRPVGRTAQPPAGQQPAE</sequence>
<feature type="compositionally biased region" description="Polar residues" evidence="1">
    <location>
        <begin position="84"/>
        <end position="96"/>
    </location>
</feature>
<reference evidence="2" key="1">
    <citation type="submission" date="2020-10" db="EMBL/GenBank/DDBJ databases">
        <title>Connecting structure to function with the recovery of over 1000 high-quality activated sludge metagenome-assembled genomes encoding full-length rRNA genes using long-read sequencing.</title>
        <authorList>
            <person name="Singleton C.M."/>
            <person name="Petriglieri F."/>
            <person name="Kristensen J.M."/>
            <person name="Kirkegaard R.H."/>
            <person name="Michaelsen T.Y."/>
            <person name="Andersen M.H."/>
            <person name="Karst S.M."/>
            <person name="Dueholm M.S."/>
            <person name="Nielsen P.H."/>
            <person name="Albertsen M."/>
        </authorList>
    </citation>
    <scope>NUCLEOTIDE SEQUENCE</scope>
    <source>
        <strain evidence="2">Hirt_18-Q3-R61-65_BATAC.395</strain>
    </source>
</reference>
<accession>A0A9D7PR53</accession>
<name>A0A9D7PR53_9PROT</name>
<evidence type="ECO:0000313" key="3">
    <source>
        <dbReference type="Proteomes" id="UP000886689"/>
    </source>
</evidence>
<evidence type="ECO:0000256" key="1">
    <source>
        <dbReference type="SAM" id="MobiDB-lite"/>
    </source>
</evidence>
<protein>
    <submittedName>
        <fullName evidence="2">Uncharacterized protein</fullName>
    </submittedName>
</protein>
<comment type="caution">
    <text evidence="2">The sequence shown here is derived from an EMBL/GenBank/DDBJ whole genome shotgun (WGS) entry which is preliminary data.</text>
</comment>